<sequence length="153" mass="16881">MKKVIIALTLFVSLATTRARAQTTEIFKRGELSKTDNHTGDVWLRELNHADTTIDCAIATATFAPGAKLDWHIHPAGQILMITEGTGYYQEKGKAIQIVHKGDVLKCTPGVAHWHGASPNSTFTYIAASTNSAKNKTVWLQRVTDEEYKSVKN</sequence>
<reference evidence="3 4" key="1">
    <citation type="submission" date="2016-07" db="EMBL/GenBank/DDBJ databases">
        <title>Genomic analysis of zinc-resistant bacterium Mucilaginibacter pedocola TBZ30.</title>
        <authorList>
            <person name="Huang J."/>
            <person name="Tang J."/>
        </authorList>
    </citation>
    <scope>NUCLEOTIDE SEQUENCE [LARGE SCALE GENOMIC DNA]</scope>
    <source>
        <strain evidence="3 4">TBZ30</strain>
    </source>
</reference>
<dbReference type="PANTHER" id="PTHR43698:SF1">
    <property type="entry name" value="BLL4564 PROTEIN"/>
    <property type="match status" value="1"/>
</dbReference>
<dbReference type="InterPro" id="IPR014710">
    <property type="entry name" value="RmlC-like_jellyroll"/>
</dbReference>
<feature type="signal peptide" evidence="1">
    <location>
        <begin position="1"/>
        <end position="21"/>
    </location>
</feature>
<keyword evidence="1" id="KW-0732">Signal</keyword>
<protein>
    <submittedName>
        <fullName evidence="3">Cupin</fullName>
    </submittedName>
</protein>
<dbReference type="STRING" id="1792845.BC343_06515"/>
<dbReference type="SUPFAM" id="SSF51182">
    <property type="entry name" value="RmlC-like cupins"/>
    <property type="match status" value="1"/>
</dbReference>
<gene>
    <name evidence="3" type="ORF">BC343_06515</name>
</gene>
<comment type="caution">
    <text evidence="3">The sequence shown here is derived from an EMBL/GenBank/DDBJ whole genome shotgun (WGS) entry which is preliminary data.</text>
</comment>
<feature type="chain" id="PRO_5012278245" evidence="1">
    <location>
        <begin position="22"/>
        <end position="153"/>
    </location>
</feature>
<dbReference type="OrthoDB" id="9802489at2"/>
<organism evidence="3 4">
    <name type="scientific">Mucilaginibacter pedocola</name>
    <dbReference type="NCBI Taxonomy" id="1792845"/>
    <lineage>
        <taxon>Bacteria</taxon>
        <taxon>Pseudomonadati</taxon>
        <taxon>Bacteroidota</taxon>
        <taxon>Sphingobacteriia</taxon>
        <taxon>Sphingobacteriales</taxon>
        <taxon>Sphingobacteriaceae</taxon>
        <taxon>Mucilaginibacter</taxon>
    </lineage>
</organism>
<dbReference type="InterPro" id="IPR013096">
    <property type="entry name" value="Cupin_2"/>
</dbReference>
<dbReference type="Pfam" id="PF07883">
    <property type="entry name" value="Cupin_2"/>
    <property type="match status" value="1"/>
</dbReference>
<dbReference type="RefSeq" id="WP_078348550.1">
    <property type="nucleotide sequence ID" value="NZ_MBTF01000012.1"/>
</dbReference>
<dbReference type="Gene3D" id="2.60.120.10">
    <property type="entry name" value="Jelly Rolls"/>
    <property type="match status" value="1"/>
</dbReference>
<dbReference type="EMBL" id="MBTF01000012">
    <property type="protein sequence ID" value="OOQ59796.1"/>
    <property type="molecule type" value="Genomic_DNA"/>
</dbReference>
<feature type="domain" description="Cupin type-2" evidence="2">
    <location>
        <begin position="61"/>
        <end position="117"/>
    </location>
</feature>
<evidence type="ECO:0000313" key="4">
    <source>
        <dbReference type="Proteomes" id="UP000189739"/>
    </source>
</evidence>
<dbReference type="InterPro" id="IPR011051">
    <property type="entry name" value="RmlC_Cupin_sf"/>
</dbReference>
<name>A0A1S9PFS2_9SPHI</name>
<dbReference type="InterPro" id="IPR047263">
    <property type="entry name" value="HNL-like_cupin"/>
</dbReference>
<dbReference type="PANTHER" id="PTHR43698">
    <property type="entry name" value="RIBD C-TERMINAL DOMAIN CONTAINING PROTEIN"/>
    <property type="match status" value="1"/>
</dbReference>
<evidence type="ECO:0000256" key="1">
    <source>
        <dbReference type="SAM" id="SignalP"/>
    </source>
</evidence>
<accession>A0A1S9PFS2</accession>
<keyword evidence="4" id="KW-1185">Reference proteome</keyword>
<evidence type="ECO:0000313" key="3">
    <source>
        <dbReference type="EMBL" id="OOQ59796.1"/>
    </source>
</evidence>
<dbReference type="CDD" id="cd02233">
    <property type="entry name" value="cupin_HNL-like"/>
    <property type="match status" value="1"/>
</dbReference>
<evidence type="ECO:0000259" key="2">
    <source>
        <dbReference type="Pfam" id="PF07883"/>
    </source>
</evidence>
<proteinExistence type="predicted"/>
<dbReference type="AlphaFoldDB" id="A0A1S9PFS2"/>
<dbReference type="Proteomes" id="UP000189739">
    <property type="component" value="Unassembled WGS sequence"/>
</dbReference>